<dbReference type="EMBL" id="JAGINT010000001">
    <property type="protein sequence ID" value="MBP2351434.1"/>
    <property type="molecule type" value="Genomic_DNA"/>
</dbReference>
<evidence type="ECO:0000313" key="3">
    <source>
        <dbReference type="EMBL" id="MBP2351434.1"/>
    </source>
</evidence>
<gene>
    <name evidence="3" type="ORF">JOF29_002517</name>
</gene>
<evidence type="ECO:0000259" key="2">
    <source>
        <dbReference type="PROSITE" id="PS51502"/>
    </source>
</evidence>
<feature type="region of interest" description="Disordered" evidence="1">
    <location>
        <begin position="91"/>
        <end position="111"/>
    </location>
</feature>
<accession>A0ABS4UIJ3</accession>
<dbReference type="InterPro" id="IPR011008">
    <property type="entry name" value="Dimeric_a/b-barrel"/>
</dbReference>
<name>A0ABS4UIJ3_9ACTN</name>
<protein>
    <recommendedName>
        <fullName evidence="2">Stress-response A/B barrel domain-containing protein</fullName>
    </recommendedName>
</protein>
<organism evidence="3 4">
    <name type="scientific">Kribbella aluminosa</name>
    <dbReference type="NCBI Taxonomy" id="416017"/>
    <lineage>
        <taxon>Bacteria</taxon>
        <taxon>Bacillati</taxon>
        <taxon>Actinomycetota</taxon>
        <taxon>Actinomycetes</taxon>
        <taxon>Propionibacteriales</taxon>
        <taxon>Kribbellaceae</taxon>
        <taxon>Kribbella</taxon>
    </lineage>
</organism>
<dbReference type="PROSITE" id="PS51502">
    <property type="entry name" value="S_R_A_B_BARREL"/>
    <property type="match status" value="1"/>
</dbReference>
<dbReference type="SUPFAM" id="SSF54909">
    <property type="entry name" value="Dimeric alpha+beta barrel"/>
    <property type="match status" value="1"/>
</dbReference>
<feature type="domain" description="Stress-response A/B barrel" evidence="2">
    <location>
        <begin position="8"/>
        <end position="111"/>
    </location>
</feature>
<sequence length="111" mass="12273">MSSADLIERHSVHFAVYRYKEGTPIDEIESALEDVCRLGDQVAGIRLVSWGSNSSPHACGYTHAMTIVGDDMDAVREFRELARNHPISQLLSDSEETGVGADYDYPRVEGT</sequence>
<dbReference type="Proteomes" id="UP000755585">
    <property type="component" value="Unassembled WGS sequence"/>
</dbReference>
<evidence type="ECO:0000256" key="1">
    <source>
        <dbReference type="SAM" id="MobiDB-lite"/>
    </source>
</evidence>
<dbReference type="RefSeq" id="WP_209694334.1">
    <property type="nucleotide sequence ID" value="NZ_BAAAVU010000042.1"/>
</dbReference>
<dbReference type="Pfam" id="PF07876">
    <property type="entry name" value="Dabb"/>
    <property type="match status" value="1"/>
</dbReference>
<dbReference type="InterPro" id="IPR013097">
    <property type="entry name" value="Dabb"/>
</dbReference>
<proteinExistence type="predicted"/>
<comment type="caution">
    <text evidence="3">The sequence shown here is derived from an EMBL/GenBank/DDBJ whole genome shotgun (WGS) entry which is preliminary data.</text>
</comment>
<dbReference type="Gene3D" id="3.30.70.100">
    <property type="match status" value="1"/>
</dbReference>
<reference evidence="3 4" key="1">
    <citation type="submission" date="2021-03" db="EMBL/GenBank/DDBJ databases">
        <title>Sequencing the genomes of 1000 actinobacteria strains.</title>
        <authorList>
            <person name="Klenk H.-P."/>
        </authorList>
    </citation>
    <scope>NUCLEOTIDE SEQUENCE [LARGE SCALE GENOMIC DNA]</scope>
    <source>
        <strain evidence="3 4">DSM 18824</strain>
    </source>
</reference>
<evidence type="ECO:0000313" key="4">
    <source>
        <dbReference type="Proteomes" id="UP000755585"/>
    </source>
</evidence>
<keyword evidence="4" id="KW-1185">Reference proteome</keyword>